<dbReference type="EMBL" id="CP019657">
    <property type="protein sequence ID" value="AVF28923.1"/>
    <property type="molecule type" value="Genomic_DNA"/>
</dbReference>
<evidence type="ECO:0000313" key="3">
    <source>
        <dbReference type="Proteomes" id="UP000239833"/>
    </source>
</evidence>
<dbReference type="AlphaFoldDB" id="A0A2L1U7N0"/>
<feature type="transmembrane region" description="Helical" evidence="1">
    <location>
        <begin position="6"/>
        <end position="26"/>
    </location>
</feature>
<evidence type="ECO:0000256" key="1">
    <source>
        <dbReference type="SAM" id="Phobius"/>
    </source>
</evidence>
<organism evidence="2 3">
    <name type="scientific">Paenibacillus larvae subsp. larvae</name>
    <dbReference type="NCBI Taxonomy" id="147375"/>
    <lineage>
        <taxon>Bacteria</taxon>
        <taxon>Bacillati</taxon>
        <taxon>Bacillota</taxon>
        <taxon>Bacilli</taxon>
        <taxon>Bacillales</taxon>
        <taxon>Paenibacillaceae</taxon>
        <taxon>Paenibacillus</taxon>
    </lineage>
</organism>
<dbReference type="RefSeq" id="WP_077997723.1">
    <property type="nucleotide sequence ID" value="NZ_CP019657.1"/>
</dbReference>
<keyword evidence="1" id="KW-0812">Transmembrane</keyword>
<keyword evidence="1" id="KW-1133">Transmembrane helix</keyword>
<feature type="transmembrane region" description="Helical" evidence="1">
    <location>
        <begin position="114"/>
        <end position="133"/>
    </location>
</feature>
<feature type="transmembrane region" description="Helical" evidence="1">
    <location>
        <begin position="85"/>
        <end position="108"/>
    </location>
</feature>
<name>A0A2L1U7N0_9BACL</name>
<reference evidence="3" key="1">
    <citation type="submission" date="2017-02" db="EMBL/GenBank/DDBJ databases">
        <title>Delineation of Paenibacillus larvae strains originating from foulbrood outbreaks.</title>
        <authorList>
            <person name="Beims H."/>
            <person name="Bunk B."/>
            <person name="Sproeer C."/>
            <person name="Mohr K.I."/>
            <person name="Pradella S."/>
            <person name="Guenther G."/>
            <person name="Rohde M."/>
            <person name="von der Ohe W."/>
            <person name="Steinert M."/>
        </authorList>
    </citation>
    <scope>NUCLEOTIDE SEQUENCE [LARGE SCALE GENOMIC DNA]</scope>
    <source>
        <strain evidence="3">Eric_III</strain>
        <plasmid evidence="3">Plasmid unnamed2</plasmid>
    </source>
</reference>
<dbReference type="GeneID" id="64221079"/>
<protein>
    <submittedName>
        <fullName evidence="2">Flp pilus assembly protein TadB</fullName>
    </submittedName>
</protein>
<accession>A0A2L1U7N0</accession>
<sequence length="288" mass="32929">MLDAVFRIGCLLLIVTPVSFLILNVINKYSGKESRRRSRFEFRSTNRQDTYHRLEDDVELTFSKWIPETTQIKLQKSGIQSLAEFVLMLLAVVIVAVVGIIVNCIFFSKYWFASFFYVPILLGSPIVYVYSMVASNQKQLITQIPLICSVIGREFSRTRNMEYAFQRVYEETKGWPKTVFKKMVDYLNAVKGDVNGALDILVKFNDSSIIDQLVISMKQGMNTDRIQEGLDSVSRNAILQKKEMQLKESKSNDAFIFSSAVLLVVLLMVQAAYYFLSDFSIAGFMSIK</sequence>
<feature type="transmembrane region" description="Helical" evidence="1">
    <location>
        <begin position="254"/>
        <end position="276"/>
    </location>
</feature>
<keyword evidence="2" id="KW-0614">Plasmid</keyword>
<proteinExistence type="predicted"/>
<gene>
    <name evidence="2" type="ORF">ERICIII_04921</name>
</gene>
<geneLocation type="plasmid" evidence="2">
    <name>unnamed2</name>
</geneLocation>
<keyword evidence="1" id="KW-0472">Membrane</keyword>
<dbReference type="Proteomes" id="UP000239833">
    <property type="component" value="Plasmid unnamed2"/>
</dbReference>
<evidence type="ECO:0000313" key="2">
    <source>
        <dbReference type="EMBL" id="AVF28923.1"/>
    </source>
</evidence>